<evidence type="ECO:0000313" key="1">
    <source>
        <dbReference type="EMBL" id="KAG5595222.1"/>
    </source>
</evidence>
<comment type="caution">
    <text evidence="1">The sequence shown here is derived from an EMBL/GenBank/DDBJ whole genome shotgun (WGS) entry which is preliminary data.</text>
</comment>
<keyword evidence="2" id="KW-1185">Reference proteome</keyword>
<dbReference type="AlphaFoldDB" id="A0A9J5Y874"/>
<evidence type="ECO:0000313" key="2">
    <source>
        <dbReference type="Proteomes" id="UP000824120"/>
    </source>
</evidence>
<gene>
    <name evidence="1" type="ORF">H5410_036454</name>
</gene>
<protein>
    <submittedName>
        <fullName evidence="1">Uncharacterized protein</fullName>
    </submittedName>
</protein>
<dbReference type="Proteomes" id="UP000824120">
    <property type="component" value="Chromosome 7"/>
</dbReference>
<proteinExistence type="predicted"/>
<reference evidence="1 2" key="1">
    <citation type="submission" date="2020-09" db="EMBL/GenBank/DDBJ databases">
        <title>De no assembly of potato wild relative species, Solanum commersonii.</title>
        <authorList>
            <person name="Cho K."/>
        </authorList>
    </citation>
    <scope>NUCLEOTIDE SEQUENCE [LARGE SCALE GENOMIC DNA]</scope>
    <source>
        <strain evidence="1">LZ3.2</strain>
        <tissue evidence="1">Leaf</tissue>
    </source>
</reference>
<organism evidence="1 2">
    <name type="scientific">Solanum commersonii</name>
    <name type="common">Commerson's wild potato</name>
    <name type="synonym">Commerson's nightshade</name>
    <dbReference type="NCBI Taxonomy" id="4109"/>
    <lineage>
        <taxon>Eukaryota</taxon>
        <taxon>Viridiplantae</taxon>
        <taxon>Streptophyta</taxon>
        <taxon>Embryophyta</taxon>
        <taxon>Tracheophyta</taxon>
        <taxon>Spermatophyta</taxon>
        <taxon>Magnoliopsida</taxon>
        <taxon>eudicotyledons</taxon>
        <taxon>Gunneridae</taxon>
        <taxon>Pentapetalae</taxon>
        <taxon>asterids</taxon>
        <taxon>lamiids</taxon>
        <taxon>Solanales</taxon>
        <taxon>Solanaceae</taxon>
        <taxon>Solanoideae</taxon>
        <taxon>Solaneae</taxon>
        <taxon>Solanum</taxon>
    </lineage>
</organism>
<dbReference type="EMBL" id="JACXVP010000007">
    <property type="protein sequence ID" value="KAG5595222.1"/>
    <property type="molecule type" value="Genomic_DNA"/>
</dbReference>
<name>A0A9J5Y874_SOLCO</name>
<dbReference type="OrthoDB" id="1937542at2759"/>
<accession>A0A9J5Y874</accession>
<sequence length="62" mass="7301">HRGNGGSRLNYVHIQGSKGFSVKQWRRLVCYNYGAPKCIFILYLEILNRLYTRDRLLKANDD</sequence>
<feature type="non-terminal residue" evidence="1">
    <location>
        <position position="1"/>
    </location>
</feature>